<evidence type="ECO:0000256" key="3">
    <source>
        <dbReference type="ARBA" id="ARBA00022833"/>
    </source>
</evidence>
<dbReference type="Pfam" id="PF04434">
    <property type="entry name" value="SWIM"/>
    <property type="match status" value="1"/>
</dbReference>
<evidence type="ECO:0000259" key="5">
    <source>
        <dbReference type="PROSITE" id="PS50966"/>
    </source>
</evidence>
<feature type="domain" description="SWIM-type" evidence="5">
    <location>
        <begin position="27"/>
        <end position="59"/>
    </location>
</feature>
<dbReference type="PANTHER" id="PTHR31973:SF187">
    <property type="entry name" value="MUTATOR TRANSPOSASE MUDRA PROTEIN"/>
    <property type="match status" value="1"/>
</dbReference>
<reference evidence="6" key="1">
    <citation type="submission" date="2023-04" db="EMBL/GenBank/DDBJ databases">
        <authorList>
            <person name="Vijverberg K."/>
            <person name="Xiong W."/>
            <person name="Schranz E."/>
        </authorList>
    </citation>
    <scope>NUCLEOTIDE SEQUENCE</scope>
</reference>
<evidence type="ECO:0000313" key="7">
    <source>
        <dbReference type="Proteomes" id="UP001177003"/>
    </source>
</evidence>
<dbReference type="InterPro" id="IPR006564">
    <property type="entry name" value="Znf_PMZ"/>
</dbReference>
<keyword evidence="7" id="KW-1185">Reference proteome</keyword>
<evidence type="ECO:0000313" key="6">
    <source>
        <dbReference type="EMBL" id="CAI9293752.1"/>
    </source>
</evidence>
<accession>A0AA35ZLA9</accession>
<sequence>MKEQQRYWDVVLSGEQEYEMKLVDEIYAVHLEHKTCGCRYWQLSGIPCVHVIVAILYVNGNAEDYVAVWFKTSMFGSCYRYPVKSINGANIWPDVPCDPVLTYRHRRMSGRPKVNRRKCPT</sequence>
<dbReference type="PANTHER" id="PTHR31973">
    <property type="entry name" value="POLYPROTEIN, PUTATIVE-RELATED"/>
    <property type="match status" value="1"/>
</dbReference>
<dbReference type="Proteomes" id="UP001177003">
    <property type="component" value="Chromosome 7"/>
</dbReference>
<evidence type="ECO:0000256" key="4">
    <source>
        <dbReference type="PROSITE-ProRule" id="PRU00325"/>
    </source>
</evidence>
<dbReference type="SMART" id="SM00575">
    <property type="entry name" value="ZnF_PMZ"/>
    <property type="match status" value="1"/>
</dbReference>
<keyword evidence="1" id="KW-0479">Metal-binding</keyword>
<name>A0AA35ZLA9_LACSI</name>
<organism evidence="6 7">
    <name type="scientific">Lactuca saligna</name>
    <name type="common">Willowleaf lettuce</name>
    <dbReference type="NCBI Taxonomy" id="75948"/>
    <lineage>
        <taxon>Eukaryota</taxon>
        <taxon>Viridiplantae</taxon>
        <taxon>Streptophyta</taxon>
        <taxon>Embryophyta</taxon>
        <taxon>Tracheophyta</taxon>
        <taxon>Spermatophyta</taxon>
        <taxon>Magnoliopsida</taxon>
        <taxon>eudicotyledons</taxon>
        <taxon>Gunneridae</taxon>
        <taxon>Pentapetalae</taxon>
        <taxon>asterids</taxon>
        <taxon>campanulids</taxon>
        <taxon>Asterales</taxon>
        <taxon>Asteraceae</taxon>
        <taxon>Cichorioideae</taxon>
        <taxon>Cichorieae</taxon>
        <taxon>Lactucinae</taxon>
        <taxon>Lactuca</taxon>
    </lineage>
</organism>
<dbReference type="GO" id="GO:0008270">
    <property type="term" value="F:zinc ion binding"/>
    <property type="evidence" value="ECO:0007669"/>
    <property type="project" value="UniProtKB-KW"/>
</dbReference>
<dbReference type="AlphaFoldDB" id="A0AA35ZLA9"/>
<keyword evidence="3" id="KW-0862">Zinc</keyword>
<evidence type="ECO:0000256" key="2">
    <source>
        <dbReference type="ARBA" id="ARBA00022771"/>
    </source>
</evidence>
<dbReference type="EMBL" id="OX465083">
    <property type="protein sequence ID" value="CAI9293752.1"/>
    <property type="molecule type" value="Genomic_DNA"/>
</dbReference>
<protein>
    <recommendedName>
        <fullName evidence="5">SWIM-type domain-containing protein</fullName>
    </recommendedName>
</protein>
<proteinExistence type="predicted"/>
<dbReference type="PROSITE" id="PS50966">
    <property type="entry name" value="ZF_SWIM"/>
    <property type="match status" value="1"/>
</dbReference>
<dbReference type="InterPro" id="IPR007527">
    <property type="entry name" value="Znf_SWIM"/>
</dbReference>
<gene>
    <name evidence="6" type="ORF">LSALG_LOCUS32762</name>
</gene>
<evidence type="ECO:0000256" key="1">
    <source>
        <dbReference type="ARBA" id="ARBA00022723"/>
    </source>
</evidence>
<keyword evidence="2 4" id="KW-0863">Zinc-finger</keyword>